<evidence type="ECO:0000313" key="6">
    <source>
        <dbReference type="Proteomes" id="UP001139068"/>
    </source>
</evidence>
<comment type="similarity">
    <text evidence="1">Belongs to the ATP-dependent AMP-binding enzyme family.</text>
</comment>
<keyword evidence="6" id="KW-1185">Reference proteome</keyword>
<dbReference type="Pfam" id="PF00501">
    <property type="entry name" value="AMP-binding"/>
    <property type="match status" value="1"/>
</dbReference>
<evidence type="ECO:0000256" key="1">
    <source>
        <dbReference type="ARBA" id="ARBA00006432"/>
    </source>
</evidence>
<feature type="domain" description="AMP-dependent synthetase/ligase" evidence="3">
    <location>
        <begin position="43"/>
        <end position="417"/>
    </location>
</feature>
<dbReference type="PANTHER" id="PTHR43201">
    <property type="entry name" value="ACYL-COA SYNTHETASE"/>
    <property type="match status" value="1"/>
</dbReference>
<dbReference type="Gene3D" id="2.30.38.10">
    <property type="entry name" value="Luciferase, Domain 3"/>
    <property type="match status" value="1"/>
</dbReference>
<sequence length="562" mass="62546">MGDRLNARLDALAAREDTWVTREVLRRYVDEEAWTEQSFVHDLERHAAERPEALAILDEDGRRTTYGEYEQRTRWLARSLLELGLRPGDRVAMQLPNTSEFCLTLLACARAGLLAVFCHMAYDEHELDYVLGLTGARALVVPERLRSREYVPLALAMRERIDTLEHVIAVGGAGTAGTIRFEDLVSAEGPERDLAALRPTGADPFFVMFTSGTTGRPKAELHTHANNLFWIRNFEADQGFPADARWIIVTPIAHLTGLGIGVLSALHRGAAFTLLAAWDAGRCVELLERDRPSYLLGAPPMLIDLARFPQLRERDVRSVRGICYAGAPCPADILNRLNADLGADVNAFYGYTEAGVTHMTRPGDPISITSRSFGKAIRGVEHRLMEVVEAGEAEREVPLPGEGELWARGPSFIVGYYGQPETTAKMFTADGWFRSADVVRIDADGYGYFVTRRDDLINRGGYKIDPREVEEVLYEHPGVSQAAVVAMPDARLGQRPAAFIVPSTPGNHLDLAELTAFLEKKGVSRTKWPEAVEIVESFPLTSTGKFMRYTLRSWAEQLRPQR</sequence>
<dbReference type="InterPro" id="IPR025110">
    <property type="entry name" value="AMP-bd_C"/>
</dbReference>
<dbReference type="Gene3D" id="3.30.300.30">
    <property type="match status" value="1"/>
</dbReference>
<dbReference type="PROSITE" id="PS00455">
    <property type="entry name" value="AMP_BINDING"/>
    <property type="match status" value="1"/>
</dbReference>
<reference evidence="5" key="1">
    <citation type="journal article" date="2022" name="ISME J.">
        <title>Identification of active gaseous-alkane degraders at natural gas seeps.</title>
        <authorList>
            <person name="Farhan Ul Haque M."/>
            <person name="Hernandez M."/>
            <person name="Crombie A.T."/>
            <person name="Murrell J.C."/>
        </authorList>
    </citation>
    <scope>NUCLEOTIDE SEQUENCE</scope>
    <source>
        <strain evidence="5">ANDR5</strain>
    </source>
</reference>
<dbReference type="Gene3D" id="3.40.50.980">
    <property type="match status" value="2"/>
</dbReference>
<feature type="domain" description="AMP-binding enzyme C-terminal" evidence="4">
    <location>
        <begin position="468"/>
        <end position="545"/>
    </location>
</feature>
<dbReference type="Pfam" id="PF13193">
    <property type="entry name" value="AMP-binding_C"/>
    <property type="match status" value="1"/>
</dbReference>
<evidence type="ECO:0000259" key="4">
    <source>
        <dbReference type="Pfam" id="PF13193"/>
    </source>
</evidence>
<dbReference type="Proteomes" id="UP001139068">
    <property type="component" value="Unassembled WGS sequence"/>
</dbReference>
<dbReference type="SUPFAM" id="SSF56801">
    <property type="entry name" value="Acetyl-CoA synthetase-like"/>
    <property type="match status" value="1"/>
</dbReference>
<dbReference type="InterPro" id="IPR000873">
    <property type="entry name" value="AMP-dep_synth/lig_dom"/>
</dbReference>
<organism evidence="5 6">
    <name type="scientific">Candidatus Mycolicibacterium alkanivorans</name>
    <dbReference type="NCBI Taxonomy" id="2954114"/>
    <lineage>
        <taxon>Bacteria</taxon>
        <taxon>Bacillati</taxon>
        <taxon>Actinomycetota</taxon>
        <taxon>Actinomycetes</taxon>
        <taxon>Mycobacteriales</taxon>
        <taxon>Mycobacteriaceae</taxon>
        <taxon>Mycolicibacterium</taxon>
    </lineage>
</organism>
<evidence type="ECO:0000313" key="5">
    <source>
        <dbReference type="EMBL" id="MCI4676482.1"/>
    </source>
</evidence>
<name>A0ABS9YYZ2_9MYCO</name>
<protein>
    <submittedName>
        <fullName evidence="5">AMP-binding protein</fullName>
    </submittedName>
</protein>
<dbReference type="RefSeq" id="WP_243072669.1">
    <property type="nucleotide sequence ID" value="NZ_JAIVFL010000001.1"/>
</dbReference>
<evidence type="ECO:0000256" key="2">
    <source>
        <dbReference type="ARBA" id="ARBA00022598"/>
    </source>
</evidence>
<gene>
    <name evidence="5" type="ORF">K9U37_16985</name>
</gene>
<keyword evidence="2" id="KW-0436">Ligase</keyword>
<proteinExistence type="inferred from homology"/>
<accession>A0ABS9YYZ2</accession>
<dbReference type="InterPro" id="IPR045851">
    <property type="entry name" value="AMP-bd_C_sf"/>
</dbReference>
<dbReference type="InterPro" id="IPR020845">
    <property type="entry name" value="AMP-binding_CS"/>
</dbReference>
<dbReference type="EMBL" id="JAIVFL010000001">
    <property type="protein sequence ID" value="MCI4676482.1"/>
    <property type="molecule type" value="Genomic_DNA"/>
</dbReference>
<evidence type="ECO:0000259" key="3">
    <source>
        <dbReference type="Pfam" id="PF00501"/>
    </source>
</evidence>
<comment type="caution">
    <text evidence="5">The sequence shown here is derived from an EMBL/GenBank/DDBJ whole genome shotgun (WGS) entry which is preliminary data.</text>
</comment>
<dbReference type="PANTHER" id="PTHR43201:SF5">
    <property type="entry name" value="MEDIUM-CHAIN ACYL-COA LIGASE ACSF2, MITOCHONDRIAL"/>
    <property type="match status" value="1"/>
</dbReference>